<evidence type="ECO:0000259" key="1">
    <source>
        <dbReference type="Pfam" id="PF02441"/>
    </source>
</evidence>
<evidence type="ECO:0000313" key="2">
    <source>
        <dbReference type="EMBL" id="SDT11021.1"/>
    </source>
</evidence>
<keyword evidence="3" id="KW-1185">Reference proteome</keyword>
<dbReference type="STRING" id="630515.SAMN04489812_4175"/>
<dbReference type="Proteomes" id="UP000199103">
    <property type="component" value="Chromosome I"/>
</dbReference>
<organism evidence="2 3">
    <name type="scientific">Microlunatus soli</name>
    <dbReference type="NCBI Taxonomy" id="630515"/>
    <lineage>
        <taxon>Bacteria</taxon>
        <taxon>Bacillati</taxon>
        <taxon>Actinomycetota</taxon>
        <taxon>Actinomycetes</taxon>
        <taxon>Propionibacteriales</taxon>
        <taxon>Propionibacteriaceae</taxon>
        <taxon>Microlunatus</taxon>
    </lineage>
</organism>
<name>A0A1H1XPN0_9ACTN</name>
<accession>A0A1H1XPN0</accession>
<dbReference type="EMBL" id="LT629772">
    <property type="protein sequence ID" value="SDT11021.1"/>
    <property type="molecule type" value="Genomic_DNA"/>
</dbReference>
<dbReference type="SUPFAM" id="SSF52507">
    <property type="entry name" value="Homo-oligomeric flavin-containing Cys decarboxylases, HFCD"/>
    <property type="match status" value="1"/>
</dbReference>
<gene>
    <name evidence="2" type="ORF">SAMN04489812_4175</name>
</gene>
<dbReference type="InterPro" id="IPR036551">
    <property type="entry name" value="Flavin_trans-like"/>
</dbReference>
<feature type="domain" description="Flavoprotein" evidence="1">
    <location>
        <begin position="3"/>
        <end position="126"/>
    </location>
</feature>
<dbReference type="Pfam" id="PF02441">
    <property type="entry name" value="Flavoprotein"/>
    <property type="match status" value="1"/>
</dbReference>
<evidence type="ECO:0000313" key="3">
    <source>
        <dbReference type="Proteomes" id="UP000199103"/>
    </source>
</evidence>
<dbReference type="OrthoDB" id="161343at2"/>
<sequence>MPHLTIVTCGAPLAARTADLTTAAVDRGWEVAYAVTESSRAWLTDVDLGDSGFRRPDQPKRPRPDAVIVLPLTFNTGSKWALGIADNRPLSLLCESLGAGLPIAAVPLVNRSLWGHPAWAGHLDVLTGAGVVLIDPLTGHRDAGPVTSDHTDGLVASFDPRWLLDALPGRD</sequence>
<dbReference type="RefSeq" id="WP_091527331.1">
    <property type="nucleotide sequence ID" value="NZ_LT629772.1"/>
</dbReference>
<dbReference type="Gene3D" id="3.40.50.1950">
    <property type="entry name" value="Flavin prenyltransferase-like"/>
    <property type="match status" value="1"/>
</dbReference>
<reference evidence="2 3" key="1">
    <citation type="submission" date="2016-10" db="EMBL/GenBank/DDBJ databases">
        <authorList>
            <person name="de Groot N.N."/>
        </authorList>
    </citation>
    <scope>NUCLEOTIDE SEQUENCE [LARGE SCALE GENOMIC DNA]</scope>
    <source>
        <strain evidence="2 3">DSM 21800</strain>
    </source>
</reference>
<dbReference type="GO" id="GO:0003824">
    <property type="term" value="F:catalytic activity"/>
    <property type="evidence" value="ECO:0007669"/>
    <property type="project" value="InterPro"/>
</dbReference>
<proteinExistence type="predicted"/>
<dbReference type="InterPro" id="IPR003382">
    <property type="entry name" value="Flavoprotein"/>
</dbReference>
<protein>
    <submittedName>
        <fullName evidence="2">Flavoprotein</fullName>
    </submittedName>
</protein>
<dbReference type="AlphaFoldDB" id="A0A1H1XPN0"/>